<dbReference type="OrthoDB" id="2896913at2"/>
<feature type="transmembrane region" description="Helical" evidence="1">
    <location>
        <begin position="6"/>
        <end position="23"/>
    </location>
</feature>
<dbReference type="RefSeq" id="WP_115453049.1">
    <property type="nucleotide sequence ID" value="NZ_QNQT01000008.1"/>
</dbReference>
<protein>
    <submittedName>
        <fullName evidence="2">Uncharacterized protein</fullName>
    </submittedName>
</protein>
<dbReference type="AlphaFoldDB" id="A0A3D8GN10"/>
<keyword evidence="1" id="KW-0812">Transmembrane</keyword>
<feature type="transmembrane region" description="Helical" evidence="1">
    <location>
        <begin position="35"/>
        <end position="55"/>
    </location>
</feature>
<organism evidence="2 3">
    <name type="scientific">Neobacillus piezotolerans</name>
    <dbReference type="NCBI Taxonomy" id="2259171"/>
    <lineage>
        <taxon>Bacteria</taxon>
        <taxon>Bacillati</taxon>
        <taxon>Bacillota</taxon>
        <taxon>Bacilli</taxon>
        <taxon>Bacillales</taxon>
        <taxon>Bacillaceae</taxon>
        <taxon>Neobacillus</taxon>
    </lineage>
</organism>
<keyword evidence="1" id="KW-1133">Transmembrane helix</keyword>
<accession>A0A3D8GN10</accession>
<dbReference type="EMBL" id="QNQT01000008">
    <property type="protein sequence ID" value="RDU35671.1"/>
    <property type="molecule type" value="Genomic_DNA"/>
</dbReference>
<name>A0A3D8GN10_9BACI</name>
<feature type="transmembrane region" description="Helical" evidence="1">
    <location>
        <begin position="67"/>
        <end position="88"/>
    </location>
</feature>
<keyword evidence="3" id="KW-1185">Reference proteome</keyword>
<proteinExistence type="predicted"/>
<evidence type="ECO:0000313" key="2">
    <source>
        <dbReference type="EMBL" id="RDU35671.1"/>
    </source>
</evidence>
<dbReference type="Proteomes" id="UP000257144">
    <property type="component" value="Unassembled WGS sequence"/>
</dbReference>
<evidence type="ECO:0000256" key="1">
    <source>
        <dbReference type="SAM" id="Phobius"/>
    </source>
</evidence>
<sequence>MKLVMFFGLIALSLVASIIVCLHDFKNNNKPMMTIFKGIIINLIILGLGSIWWFLTETDGISQGIGIMIYAGSIAGITIIDVIFILVYQRISNQHFLKK</sequence>
<evidence type="ECO:0000313" key="3">
    <source>
        <dbReference type="Proteomes" id="UP000257144"/>
    </source>
</evidence>
<keyword evidence="1" id="KW-0472">Membrane</keyword>
<gene>
    <name evidence="2" type="ORF">DRW41_16120</name>
</gene>
<reference evidence="2 3" key="1">
    <citation type="submission" date="2018-07" db="EMBL/GenBank/DDBJ databases">
        <title>Bacillus sp. YLB-04 draft genome sequence.</title>
        <authorList>
            <person name="Yu L."/>
            <person name="Tang X."/>
        </authorList>
    </citation>
    <scope>NUCLEOTIDE SEQUENCE [LARGE SCALE GENOMIC DNA]</scope>
    <source>
        <strain evidence="2 3">YLB-04</strain>
    </source>
</reference>
<comment type="caution">
    <text evidence="2">The sequence shown here is derived from an EMBL/GenBank/DDBJ whole genome shotgun (WGS) entry which is preliminary data.</text>
</comment>